<evidence type="ECO:0000313" key="2">
    <source>
        <dbReference type="Proteomes" id="UP001140949"/>
    </source>
</evidence>
<evidence type="ECO:0000313" key="1">
    <source>
        <dbReference type="EMBL" id="KAJ6835556.1"/>
    </source>
</evidence>
<sequence length="74" mass="8405">MVKITSITLANCLYLDPNPLVHILGGHSDLYFTISDHPGARQVHRLEPFTLYFCLASCSHIDTLYTRLFIIHCS</sequence>
<gene>
    <name evidence="1" type="ORF">M6B38_332490</name>
</gene>
<dbReference type="Proteomes" id="UP001140949">
    <property type="component" value="Unassembled WGS sequence"/>
</dbReference>
<keyword evidence="2" id="KW-1185">Reference proteome</keyword>
<protein>
    <submittedName>
        <fullName evidence="1">Uncharacterized protein</fullName>
    </submittedName>
</protein>
<accession>A0AAX6H3N1</accession>
<reference evidence="1" key="2">
    <citation type="submission" date="2023-04" db="EMBL/GenBank/DDBJ databases">
        <authorList>
            <person name="Bruccoleri R.E."/>
            <person name="Oakeley E.J."/>
            <person name="Faust A.-M."/>
            <person name="Dessus-Babus S."/>
            <person name="Altorfer M."/>
            <person name="Burckhardt D."/>
            <person name="Oertli M."/>
            <person name="Naumann U."/>
            <person name="Petersen F."/>
            <person name="Wong J."/>
        </authorList>
    </citation>
    <scope>NUCLEOTIDE SEQUENCE</scope>
    <source>
        <strain evidence="1">GSM-AAB239-AS_SAM_17_03QT</strain>
        <tissue evidence="1">Leaf</tissue>
    </source>
</reference>
<comment type="caution">
    <text evidence="1">The sequence shown here is derived from an EMBL/GenBank/DDBJ whole genome shotgun (WGS) entry which is preliminary data.</text>
</comment>
<proteinExistence type="predicted"/>
<dbReference type="EMBL" id="JANAVB010013397">
    <property type="protein sequence ID" value="KAJ6835556.1"/>
    <property type="molecule type" value="Genomic_DNA"/>
</dbReference>
<name>A0AAX6H3N1_IRIPA</name>
<dbReference type="AlphaFoldDB" id="A0AAX6H3N1"/>
<organism evidence="1 2">
    <name type="scientific">Iris pallida</name>
    <name type="common">Sweet iris</name>
    <dbReference type="NCBI Taxonomy" id="29817"/>
    <lineage>
        <taxon>Eukaryota</taxon>
        <taxon>Viridiplantae</taxon>
        <taxon>Streptophyta</taxon>
        <taxon>Embryophyta</taxon>
        <taxon>Tracheophyta</taxon>
        <taxon>Spermatophyta</taxon>
        <taxon>Magnoliopsida</taxon>
        <taxon>Liliopsida</taxon>
        <taxon>Asparagales</taxon>
        <taxon>Iridaceae</taxon>
        <taxon>Iridoideae</taxon>
        <taxon>Irideae</taxon>
        <taxon>Iris</taxon>
    </lineage>
</organism>
<reference evidence="1" key="1">
    <citation type="journal article" date="2023" name="GigaByte">
        <title>Genome assembly of the bearded iris, Iris pallida Lam.</title>
        <authorList>
            <person name="Bruccoleri R.E."/>
            <person name="Oakeley E.J."/>
            <person name="Faust A.M.E."/>
            <person name="Altorfer M."/>
            <person name="Dessus-Babus S."/>
            <person name="Burckhardt D."/>
            <person name="Oertli M."/>
            <person name="Naumann U."/>
            <person name="Petersen F."/>
            <person name="Wong J."/>
        </authorList>
    </citation>
    <scope>NUCLEOTIDE SEQUENCE</scope>
    <source>
        <strain evidence="1">GSM-AAB239-AS_SAM_17_03QT</strain>
    </source>
</reference>